<gene>
    <name evidence="3" type="ordered locus">Tfu_0723</name>
</gene>
<proteinExistence type="predicted"/>
<feature type="region of interest" description="Disordered" evidence="1">
    <location>
        <begin position="119"/>
        <end position="142"/>
    </location>
</feature>
<evidence type="ECO:0000256" key="1">
    <source>
        <dbReference type="SAM" id="MobiDB-lite"/>
    </source>
</evidence>
<dbReference type="STRING" id="269800.Tfu_0723"/>
<sequence length="142" mass="14703">MTLQDRGSSVNEKVGCAAAGLVFLVIVASCFPSKEDKGEPWAEPTPTVTVTATETVEVEATETVEVEVTVTATETVQETVSSGSGSTNREPAPPAPQPAPAAEYYENCAAARAAGATPIYEGQPGYGRHLDRDGDGVGCEWG</sequence>
<evidence type="ECO:0000259" key="2">
    <source>
        <dbReference type="SMART" id="SM00894"/>
    </source>
</evidence>
<dbReference type="Pfam" id="PF05901">
    <property type="entry name" value="Excalibur"/>
    <property type="match status" value="1"/>
</dbReference>
<feature type="region of interest" description="Disordered" evidence="1">
    <location>
        <begin position="76"/>
        <end position="100"/>
    </location>
</feature>
<dbReference type="OrthoDB" id="4337778at2"/>
<dbReference type="KEGG" id="tfu:Tfu_0723"/>
<dbReference type="eggNOG" id="COG3064">
    <property type="taxonomic scope" value="Bacteria"/>
</dbReference>
<accession>Q47S06</accession>
<feature type="domain" description="Excalibur calcium-binding" evidence="2">
    <location>
        <begin position="104"/>
        <end position="140"/>
    </location>
</feature>
<protein>
    <recommendedName>
        <fullName evidence="2">Excalibur calcium-binding domain-containing protein</fullName>
    </recommendedName>
</protein>
<dbReference type="EMBL" id="CP000088">
    <property type="protein sequence ID" value="AAZ54761.1"/>
    <property type="molecule type" value="Genomic_DNA"/>
</dbReference>
<dbReference type="SMART" id="SM00894">
    <property type="entry name" value="Excalibur"/>
    <property type="match status" value="1"/>
</dbReference>
<dbReference type="AlphaFoldDB" id="Q47S06"/>
<organism evidence="3">
    <name type="scientific">Thermobifida fusca (strain YX)</name>
    <dbReference type="NCBI Taxonomy" id="269800"/>
    <lineage>
        <taxon>Bacteria</taxon>
        <taxon>Bacillati</taxon>
        <taxon>Actinomycetota</taxon>
        <taxon>Actinomycetes</taxon>
        <taxon>Streptosporangiales</taxon>
        <taxon>Nocardiopsidaceae</taxon>
        <taxon>Thermobifida</taxon>
    </lineage>
</organism>
<evidence type="ECO:0000313" key="3">
    <source>
        <dbReference type="EMBL" id="AAZ54761.1"/>
    </source>
</evidence>
<name>Q47S06_THEFY</name>
<dbReference type="InterPro" id="IPR008613">
    <property type="entry name" value="Excalibur_Ca-bd_domain"/>
</dbReference>
<dbReference type="PROSITE" id="PS51257">
    <property type="entry name" value="PROKAR_LIPOPROTEIN"/>
    <property type="match status" value="1"/>
</dbReference>
<reference evidence="3" key="1">
    <citation type="submission" date="2005-07" db="EMBL/GenBank/DDBJ databases">
        <title>Complete sequence of Thermobifida fusca YX.</title>
        <authorList>
            <consortium name="US DOE Joint Genome Institute"/>
            <person name="Copeland A."/>
            <person name="Lucas S."/>
            <person name="Lapidus A."/>
            <person name="Barry K."/>
            <person name="Detter J.C."/>
            <person name="Glavina T."/>
            <person name="Hammon N."/>
            <person name="Israni S."/>
            <person name="Pitluck S."/>
            <person name="Di Bartolo G."/>
            <person name="Chain P."/>
            <person name="Schmutz J."/>
            <person name="Larimer F."/>
            <person name="Land M."/>
            <person name="Lykidis A."/>
            <person name="Richardson P."/>
        </authorList>
    </citation>
    <scope>NUCLEOTIDE SEQUENCE</scope>
    <source>
        <strain evidence="3">YX</strain>
    </source>
</reference>
<dbReference type="HOGENOM" id="CLU_121932_0_0_11"/>